<dbReference type="OrthoDB" id="310895at2759"/>
<dbReference type="GO" id="GO:0004777">
    <property type="term" value="F:succinate-semialdehyde dehydrogenase (NAD+) activity"/>
    <property type="evidence" value="ECO:0007669"/>
    <property type="project" value="TreeGrafter"/>
</dbReference>
<keyword evidence="3 5" id="KW-0560">Oxidoreductase</keyword>
<dbReference type="AlphaFoldDB" id="A0A177FC44"/>
<dbReference type="GO" id="GO:0009450">
    <property type="term" value="P:gamma-aminobutyric acid catabolic process"/>
    <property type="evidence" value="ECO:0007669"/>
    <property type="project" value="TreeGrafter"/>
</dbReference>
<feature type="domain" description="Aldehyde dehydrogenase" evidence="6">
    <location>
        <begin position="28"/>
        <end position="504"/>
    </location>
</feature>
<dbReference type="PROSITE" id="PS00687">
    <property type="entry name" value="ALDEHYDE_DEHYDR_GLU"/>
    <property type="match status" value="1"/>
</dbReference>
<dbReference type="GeneID" id="34599478"/>
<dbReference type="Proteomes" id="UP000077002">
    <property type="component" value="Unassembled WGS sequence"/>
</dbReference>
<evidence type="ECO:0000313" key="8">
    <source>
        <dbReference type="Proteomes" id="UP000077002"/>
    </source>
</evidence>
<name>A0A177FC44_9EURO</name>
<keyword evidence="8" id="KW-1185">Reference proteome</keyword>
<evidence type="ECO:0000256" key="3">
    <source>
        <dbReference type="ARBA" id="ARBA00023002"/>
    </source>
</evidence>
<dbReference type="PANTHER" id="PTHR43353:SF7">
    <property type="entry name" value="SUCCINATE SEMIALDEHYDE DEHYDROGENASE (EUROFUNG)"/>
    <property type="match status" value="1"/>
</dbReference>
<sequence length="513" mass="55402">MANTKYNLPFQLQNSDLFHEDSYVDGKWVQAKSGNRFAVIDPGTDRPWASCPDSAVEDVETAVQSAHRAFKGYRVLNPRKRAQLLFKWHELIVAAKDDLATLLTYETGKPIPESHGELDMALGFAWWFAGEADRIQGTVFTPSAPNRRTMTIKQPIGVVAALVPWNYPVAMILRKVAAAFAAGCTVVVKPSPETPLTCLALAHLASKAGFAPGVFNVLTTSNENTPALSEALITHPDVKKVTFTGSTRVGKIVASLCSKNLKKCSLELGGNSPYIVFDDADLNQAVDTLMLLKWKHAGQSCISANRIYVQAGIYDKFTQLLVEKTKHLKVGHGSQSSTTLGPVTTPRSLTKIKAQVADALEQGASLASGTGKPYVGATEEEGSGLGKGTGGYFIDPIILVNMSRDMLISREEIFGPVAALFKFESEDEVVAWANETSMGLASYAFSKNVDRIWRLYENLEAGIIGLNTGSSTSAEVPFGGIKESGYGKEGGKDVGVDEYLYTKTGTLTIEGQY</sequence>
<proteinExistence type="inferred from homology"/>
<reference evidence="7 8" key="1">
    <citation type="submission" date="2016-03" db="EMBL/GenBank/DDBJ databases">
        <title>Draft genome sequence of the Fonsecaea monophora CBS 269.37.</title>
        <authorList>
            <person name="Bombassaro A."/>
            <person name="Vinicius W.A."/>
            <person name="De Hoog S."/>
            <person name="Sun J."/>
            <person name="Souza E.M."/>
            <person name="Raittz R.T."/>
            <person name="Costa F."/>
            <person name="Leao A.C."/>
            <person name="Tadra-Sfeir M.Z."/>
            <person name="Baura V."/>
            <person name="Balsanelli E."/>
            <person name="Pedrosa F.O."/>
            <person name="Moreno L.F."/>
            <person name="Steffens M.B."/>
            <person name="Xi L."/>
            <person name="Bocca A.L."/>
            <person name="Felipe M.S."/>
            <person name="Teixeira M."/>
            <person name="Telles Filho F.Q."/>
            <person name="Azevedo C.M."/>
            <person name="Gomes R."/>
            <person name="Vicente V.A."/>
        </authorList>
    </citation>
    <scope>NUCLEOTIDE SEQUENCE [LARGE SCALE GENOMIC DNA]</scope>
    <source>
        <strain evidence="7 8">CBS 269.37</strain>
    </source>
</reference>
<gene>
    <name evidence="7" type="ORF">AYO21_04308</name>
</gene>
<dbReference type="CDD" id="cd07103">
    <property type="entry name" value="ALDH_F5_SSADH_GabD"/>
    <property type="match status" value="1"/>
</dbReference>
<feature type="active site" evidence="4">
    <location>
        <position position="267"/>
    </location>
</feature>
<dbReference type="InterPro" id="IPR050740">
    <property type="entry name" value="Aldehyde_DH_Superfamily"/>
</dbReference>
<evidence type="ECO:0000256" key="4">
    <source>
        <dbReference type="PROSITE-ProRule" id="PRU10007"/>
    </source>
</evidence>
<dbReference type="PANTHER" id="PTHR43353">
    <property type="entry name" value="SUCCINATE-SEMIALDEHYDE DEHYDROGENASE, MITOCHONDRIAL"/>
    <property type="match status" value="1"/>
</dbReference>
<organism evidence="7 8">
    <name type="scientific">Fonsecaea monophora</name>
    <dbReference type="NCBI Taxonomy" id="254056"/>
    <lineage>
        <taxon>Eukaryota</taxon>
        <taxon>Fungi</taxon>
        <taxon>Dikarya</taxon>
        <taxon>Ascomycota</taxon>
        <taxon>Pezizomycotina</taxon>
        <taxon>Eurotiomycetes</taxon>
        <taxon>Chaetothyriomycetidae</taxon>
        <taxon>Chaetothyriales</taxon>
        <taxon>Herpotrichiellaceae</taxon>
        <taxon>Fonsecaea</taxon>
    </lineage>
</organism>
<evidence type="ECO:0000256" key="5">
    <source>
        <dbReference type="RuleBase" id="RU003345"/>
    </source>
</evidence>
<dbReference type="Gene3D" id="3.40.309.10">
    <property type="entry name" value="Aldehyde Dehydrogenase, Chain A, domain 2"/>
    <property type="match status" value="1"/>
</dbReference>
<dbReference type="InterPro" id="IPR015590">
    <property type="entry name" value="Aldehyde_DH_dom"/>
</dbReference>
<dbReference type="InterPro" id="IPR016162">
    <property type="entry name" value="Ald_DH_N"/>
</dbReference>
<dbReference type="InterPro" id="IPR029510">
    <property type="entry name" value="Ald_DH_CS_GLU"/>
</dbReference>
<evidence type="ECO:0000256" key="2">
    <source>
        <dbReference type="ARBA" id="ARBA00009986"/>
    </source>
</evidence>
<accession>A0A177FC44</accession>
<dbReference type="EMBL" id="LVKK01000024">
    <property type="protein sequence ID" value="OAG41366.1"/>
    <property type="molecule type" value="Genomic_DNA"/>
</dbReference>
<evidence type="ECO:0000313" key="7">
    <source>
        <dbReference type="EMBL" id="OAG41366.1"/>
    </source>
</evidence>
<dbReference type="SUPFAM" id="SSF53720">
    <property type="entry name" value="ALDH-like"/>
    <property type="match status" value="1"/>
</dbReference>
<dbReference type="Pfam" id="PF00171">
    <property type="entry name" value="Aldedh"/>
    <property type="match status" value="1"/>
</dbReference>
<comment type="similarity">
    <text evidence="2 5">Belongs to the aldehyde dehydrogenase family.</text>
</comment>
<comment type="pathway">
    <text evidence="1">Amino-acid degradation; 4-aminobutanoate degradation.</text>
</comment>
<dbReference type="FunFam" id="3.40.605.10:FF:000023">
    <property type="entry name" value="Succinate-semialdehyde dehydrogenase (Eurofung)"/>
    <property type="match status" value="1"/>
</dbReference>
<comment type="caution">
    <text evidence="7">The sequence shown here is derived from an EMBL/GenBank/DDBJ whole genome shotgun (WGS) entry which is preliminary data.</text>
</comment>
<dbReference type="Gene3D" id="3.40.605.10">
    <property type="entry name" value="Aldehyde Dehydrogenase, Chain A, domain 1"/>
    <property type="match status" value="1"/>
</dbReference>
<evidence type="ECO:0000259" key="6">
    <source>
        <dbReference type="Pfam" id="PF00171"/>
    </source>
</evidence>
<dbReference type="InterPro" id="IPR016161">
    <property type="entry name" value="Ald_DH/histidinol_DH"/>
</dbReference>
<dbReference type="FunFam" id="3.40.309.10:FF:000004">
    <property type="entry name" value="Succinate-semialdehyde dehydrogenase I"/>
    <property type="match status" value="1"/>
</dbReference>
<dbReference type="RefSeq" id="XP_022513318.1">
    <property type="nucleotide sequence ID" value="XM_022654281.1"/>
</dbReference>
<dbReference type="InterPro" id="IPR016163">
    <property type="entry name" value="Ald_DH_C"/>
</dbReference>
<evidence type="ECO:0000256" key="1">
    <source>
        <dbReference type="ARBA" id="ARBA00005176"/>
    </source>
</evidence>
<dbReference type="GO" id="GO:0005737">
    <property type="term" value="C:cytoplasm"/>
    <property type="evidence" value="ECO:0007669"/>
    <property type="project" value="TreeGrafter"/>
</dbReference>
<protein>
    <recommendedName>
        <fullName evidence="6">Aldehyde dehydrogenase domain-containing protein</fullName>
    </recommendedName>
</protein>